<evidence type="ECO:0000259" key="2">
    <source>
        <dbReference type="Pfam" id="PF01757"/>
    </source>
</evidence>
<feature type="transmembrane region" description="Helical" evidence="1">
    <location>
        <begin position="245"/>
        <end position="265"/>
    </location>
</feature>
<feature type="domain" description="Acyltransferase 3" evidence="2">
    <location>
        <begin position="19"/>
        <end position="354"/>
    </location>
</feature>
<reference evidence="4 5" key="1">
    <citation type="submission" date="2014-08" db="EMBL/GenBank/DDBJ databases">
        <title>Complete genome sequence of Corynebacterium sphenisci CECT 5990(T) (=DSM 44792(T)), isolated from healthy wild penguins.</title>
        <authorList>
            <person name="Ruckert C."/>
            <person name="Albersmeier A."/>
            <person name="Winkler A."/>
            <person name="Kalinowski J."/>
        </authorList>
    </citation>
    <scope>NUCLEOTIDE SEQUENCE [LARGE SCALE GENOMIC DNA]</scope>
    <source>
        <strain evidence="4 5">DSM 44792</strain>
    </source>
</reference>
<feature type="transmembrane region" description="Helical" evidence="1">
    <location>
        <begin position="44"/>
        <end position="63"/>
    </location>
</feature>
<feature type="domain" description="SGNH" evidence="3">
    <location>
        <begin position="486"/>
        <end position="701"/>
    </location>
</feature>
<dbReference type="PANTHER" id="PTHR23028">
    <property type="entry name" value="ACETYLTRANSFERASE"/>
    <property type="match status" value="1"/>
</dbReference>
<accession>A0A1L7CXK3</accession>
<dbReference type="GO" id="GO:0009103">
    <property type="term" value="P:lipopolysaccharide biosynthetic process"/>
    <property type="evidence" value="ECO:0007669"/>
    <property type="project" value="TreeGrafter"/>
</dbReference>
<feature type="transmembrane region" description="Helical" evidence="1">
    <location>
        <begin position="271"/>
        <end position="288"/>
    </location>
</feature>
<dbReference type="EMBL" id="CP009248">
    <property type="protein sequence ID" value="APT90532.1"/>
    <property type="molecule type" value="Genomic_DNA"/>
</dbReference>
<dbReference type="KEGG" id="csph:CSPHI_05215"/>
<dbReference type="Pfam" id="PF19040">
    <property type="entry name" value="SGNH"/>
    <property type="match status" value="1"/>
</dbReference>
<organism evidence="4 5">
    <name type="scientific">Corynebacterium sphenisci DSM 44792</name>
    <dbReference type="NCBI Taxonomy" id="1437874"/>
    <lineage>
        <taxon>Bacteria</taxon>
        <taxon>Bacillati</taxon>
        <taxon>Actinomycetota</taxon>
        <taxon>Actinomycetes</taxon>
        <taxon>Mycobacteriales</taxon>
        <taxon>Corynebacteriaceae</taxon>
        <taxon>Corynebacterium</taxon>
    </lineage>
</organism>
<dbReference type="InterPro" id="IPR002656">
    <property type="entry name" value="Acyl_transf_3_dom"/>
</dbReference>
<feature type="transmembrane region" description="Helical" evidence="1">
    <location>
        <begin position="184"/>
        <end position="208"/>
    </location>
</feature>
<dbReference type="InterPro" id="IPR050879">
    <property type="entry name" value="Acyltransferase_3"/>
</dbReference>
<dbReference type="GO" id="GO:0016747">
    <property type="term" value="F:acyltransferase activity, transferring groups other than amino-acyl groups"/>
    <property type="evidence" value="ECO:0007669"/>
    <property type="project" value="InterPro"/>
</dbReference>
<dbReference type="RefSeq" id="WP_075691792.1">
    <property type="nucleotide sequence ID" value="NZ_CP009248.1"/>
</dbReference>
<evidence type="ECO:0008006" key="6">
    <source>
        <dbReference type="Google" id="ProtNLM"/>
    </source>
</evidence>
<dbReference type="Pfam" id="PF01757">
    <property type="entry name" value="Acyl_transf_3"/>
    <property type="match status" value="1"/>
</dbReference>
<feature type="transmembrane region" description="Helical" evidence="1">
    <location>
        <begin position="154"/>
        <end position="172"/>
    </location>
</feature>
<gene>
    <name evidence="4" type="ORF">CSPHI_05215</name>
</gene>
<feature type="transmembrane region" description="Helical" evidence="1">
    <location>
        <begin position="391"/>
        <end position="409"/>
    </location>
</feature>
<keyword evidence="5" id="KW-1185">Reference proteome</keyword>
<dbReference type="GO" id="GO:0016020">
    <property type="term" value="C:membrane"/>
    <property type="evidence" value="ECO:0007669"/>
    <property type="project" value="TreeGrafter"/>
</dbReference>
<protein>
    <recommendedName>
        <fullName evidence="6">Acyltransferase</fullName>
    </recommendedName>
</protein>
<dbReference type="Proteomes" id="UP000185469">
    <property type="component" value="Chromosome"/>
</dbReference>
<keyword evidence="1" id="KW-0472">Membrane</keyword>
<feature type="transmembrane region" description="Helical" evidence="1">
    <location>
        <begin position="300"/>
        <end position="318"/>
    </location>
</feature>
<evidence type="ECO:0000256" key="1">
    <source>
        <dbReference type="SAM" id="Phobius"/>
    </source>
</evidence>
<dbReference type="InterPro" id="IPR043968">
    <property type="entry name" value="SGNH"/>
</dbReference>
<dbReference type="AlphaFoldDB" id="A0A1L7CXK3"/>
<feature type="transmembrane region" description="Helical" evidence="1">
    <location>
        <begin position="220"/>
        <end position="238"/>
    </location>
</feature>
<dbReference type="PANTHER" id="PTHR23028:SF53">
    <property type="entry name" value="ACYL_TRANSF_3 DOMAIN-CONTAINING PROTEIN"/>
    <property type="match status" value="1"/>
</dbReference>
<feature type="transmembrane region" description="Helical" evidence="1">
    <location>
        <begin position="338"/>
        <end position="358"/>
    </location>
</feature>
<evidence type="ECO:0000259" key="3">
    <source>
        <dbReference type="Pfam" id="PF19040"/>
    </source>
</evidence>
<proteinExistence type="predicted"/>
<feature type="transmembrane region" description="Helical" evidence="1">
    <location>
        <begin position="84"/>
        <end position="103"/>
    </location>
</feature>
<sequence length="716" mass="77445">MPPTPAGRAAPPPSPYRRDLDGLRGIAIALVVLFHVYVGRVSGGVDVFLLLSGLFFLGSQIRNADRPHRSINPWWSIWRTARRLLPGLLTVLAATAALVLWRVPSMRTIDNARQLAASVLYFQNWELAAQARDYRAAGADSSPLQHLWSMSVQGQFYLGAILLVSLVGWIVRGRNRRRAGARPWTTAAAMTPILAAVTIASFGYAWWLHGVDQPLNYYSTWSRLWELGLGALLGLVIARVRPPRRLAAAAAALGVTMIAVTGLLADGAYHFPGPLTLFPLTGAALVVASRGRGGMVSAALGSRVATWFGDIAYALYLWHWPLLIIAVRESGREAPTAALGTAVVAVSVALAWATHRFIERPLMQRGTRPDRGDRVLAAAWAGLRARRGSRLRAVAAVALLLIAGSLVSAEEVQRHRIRAARVAVLDPTAYPGARVVTEGAAAPAGVPYRPAPDLADSMWPQPAWEGCLTRRADDPEAIYTVKRDIGDGTEPCVYGDPAGARTMLLVGASHSEQWFPPLHAIAREEGFRLIPVLRPGCPVSLQPGSGEVCDRWSQAVVDYIAETTPDLVVTTASRPGSARHDFTPEGYLRFWDALRAIGVPFLAIRDTPWFVDARGEKLRPTECVADGGDPDACGAAADWLLTPFNPAEEFIGAYPGSTTVDFTDVLCPDGWCPAVLGNIFVYRDDNHLTDDIAASLTPEFRRRVAPVLRAIADGGR</sequence>
<evidence type="ECO:0000313" key="4">
    <source>
        <dbReference type="EMBL" id="APT90532.1"/>
    </source>
</evidence>
<dbReference type="STRING" id="1437874.CSPHI_05215"/>
<evidence type="ECO:0000313" key="5">
    <source>
        <dbReference type="Proteomes" id="UP000185469"/>
    </source>
</evidence>
<name>A0A1L7CXK3_9CORY</name>
<keyword evidence="1" id="KW-1133">Transmembrane helix</keyword>
<keyword evidence="1" id="KW-0812">Transmembrane</keyword>